<comment type="caution">
    <text evidence="2">The sequence shown here is derived from an EMBL/GenBank/DDBJ whole genome shotgun (WGS) entry which is preliminary data.</text>
</comment>
<proteinExistence type="inferred from homology"/>
<evidence type="ECO:0000313" key="2">
    <source>
        <dbReference type="EMBL" id="MDF4026807.1"/>
    </source>
</evidence>
<dbReference type="InterPro" id="IPR011978">
    <property type="entry name" value="YgfB-like"/>
</dbReference>
<dbReference type="Proteomes" id="UP001528850">
    <property type="component" value="Unassembled WGS sequence"/>
</dbReference>
<gene>
    <name evidence="2" type="ORF">P3W24_17670</name>
</gene>
<reference evidence="2 3" key="1">
    <citation type="journal article" date="2024" name="Curr. Microbiol.">
        <title>Luteibacter sahnii sp. nov., A Novel Yellow-Colored Xanthomonadin Pigment Producing Probiotic Bacterium from Healthy Rice Seed Microbiome.</title>
        <authorList>
            <person name="Jaiswal G."/>
            <person name="Rana R."/>
            <person name="Nayak P.K."/>
            <person name="Chouhan R."/>
            <person name="Gandhi S.G."/>
            <person name="Patel H.K."/>
            <person name="Patil P.B."/>
        </authorList>
    </citation>
    <scope>NUCLEOTIDE SEQUENCE [LARGE SCALE GENOMIC DNA]</scope>
    <source>
        <strain evidence="2 3">PPL201</strain>
    </source>
</reference>
<keyword evidence="3" id="KW-1185">Reference proteome</keyword>
<name>A0ABT6BFH6_9GAMM</name>
<dbReference type="SUPFAM" id="SSF101327">
    <property type="entry name" value="YgfB-like"/>
    <property type="match status" value="1"/>
</dbReference>
<dbReference type="EMBL" id="JARJJS010000007">
    <property type="protein sequence ID" value="MDF4026807.1"/>
    <property type="molecule type" value="Genomic_DNA"/>
</dbReference>
<organism evidence="2 3">
    <name type="scientific">Luteibacter sahnii</name>
    <dbReference type="NCBI Taxonomy" id="3021977"/>
    <lineage>
        <taxon>Bacteria</taxon>
        <taxon>Pseudomonadati</taxon>
        <taxon>Pseudomonadota</taxon>
        <taxon>Gammaproteobacteria</taxon>
        <taxon>Lysobacterales</taxon>
        <taxon>Rhodanobacteraceae</taxon>
        <taxon>Luteibacter</taxon>
    </lineage>
</organism>
<dbReference type="InterPro" id="IPR036255">
    <property type="entry name" value="YgfB-like_sf"/>
</dbReference>
<dbReference type="Gene3D" id="1.20.120.740">
    <property type="entry name" value="YgfB uncharacterised protein family UPF0149, PF03695"/>
    <property type="match status" value="1"/>
</dbReference>
<dbReference type="PANTHER" id="PTHR37528:SF1">
    <property type="entry name" value="UPF0149 PROTEIN YGFB"/>
    <property type="match status" value="1"/>
</dbReference>
<comment type="similarity">
    <text evidence="1">Belongs to the UPF0149 family.</text>
</comment>
<sequence>MPANTTVDPEDIAELIGRCKLATSVSEFHGSLVGYISAGGSFPGDSVLDALKFEPDPAPTADEQAMLTRLRHQTETWLADTDLSFMPWVPDDEAPLRERVEGLADWTRGFLGGFGLGGSAEVVTGLSSDAREILRDMATIASTDAEFDDDAESDEVSLTELEEYVRVGALTLHAETAQRQHPADGDTLH</sequence>
<protein>
    <submittedName>
        <fullName evidence="2">UPF0149 family protein</fullName>
    </submittedName>
</protein>
<dbReference type="Pfam" id="PF03695">
    <property type="entry name" value="UPF0149"/>
    <property type="match status" value="1"/>
</dbReference>
<evidence type="ECO:0000313" key="3">
    <source>
        <dbReference type="Proteomes" id="UP001528850"/>
    </source>
</evidence>
<evidence type="ECO:0000256" key="1">
    <source>
        <dbReference type="ARBA" id="ARBA00038308"/>
    </source>
</evidence>
<dbReference type="PANTHER" id="PTHR37528">
    <property type="entry name" value="UPF0149 PROTEIN YGFB"/>
    <property type="match status" value="1"/>
</dbReference>
<accession>A0ABT6BFH6</accession>